<dbReference type="SUPFAM" id="SSF53067">
    <property type="entry name" value="Actin-like ATPase domain"/>
    <property type="match status" value="1"/>
</dbReference>
<dbReference type="InterPro" id="IPR045079">
    <property type="entry name" value="Oxoprolinase-like"/>
</dbReference>
<name>A0A109UWR2_9SACH</name>
<dbReference type="AlphaFoldDB" id="A0A109UWR2"/>
<feature type="domain" description="S-Me-THD-like C-terminal" evidence="4">
    <location>
        <begin position="775"/>
        <end position="974"/>
    </location>
</feature>
<evidence type="ECO:0000259" key="3">
    <source>
        <dbReference type="Pfam" id="PF06032"/>
    </source>
</evidence>
<keyword evidence="6" id="KW-1185">Reference proteome</keyword>
<dbReference type="InterPro" id="IPR010318">
    <property type="entry name" value="S-Me-THD_N"/>
</dbReference>
<proteinExistence type="predicted"/>
<dbReference type="RefSeq" id="XP_017987158.1">
    <property type="nucleotide sequence ID" value="XM_018131669.1"/>
</dbReference>
<dbReference type="PANTHER" id="PTHR11365">
    <property type="entry name" value="5-OXOPROLINASE RELATED"/>
    <property type="match status" value="1"/>
</dbReference>
<dbReference type="InterPro" id="IPR048350">
    <property type="entry name" value="S-Me-THD-like_C"/>
</dbReference>
<dbReference type="InterPro" id="IPR024071">
    <property type="entry name" value="S-Me-THD_C_sf"/>
</dbReference>
<dbReference type="Pfam" id="PF05378">
    <property type="entry name" value="Hydant_A_N"/>
    <property type="match status" value="1"/>
</dbReference>
<dbReference type="Pfam" id="PF20906">
    <property type="entry name" value="S-Me-THD_C"/>
    <property type="match status" value="1"/>
</dbReference>
<dbReference type="PANTHER" id="PTHR11365:SF10">
    <property type="entry name" value="HYDANTOINASE_OXOPROLINASE"/>
    <property type="match status" value="1"/>
</dbReference>
<feature type="domain" description="Hydantoinase A/oxoprolinase" evidence="1">
    <location>
        <begin position="207"/>
        <end position="481"/>
    </location>
</feature>
<dbReference type="InterPro" id="IPR002821">
    <property type="entry name" value="Hydantoinase_A"/>
</dbReference>
<dbReference type="OrthoDB" id="5404895at2759"/>
<organism evidence="5 6">
    <name type="scientific">Eremothecium sinecaudum</name>
    <dbReference type="NCBI Taxonomy" id="45286"/>
    <lineage>
        <taxon>Eukaryota</taxon>
        <taxon>Fungi</taxon>
        <taxon>Dikarya</taxon>
        <taxon>Ascomycota</taxon>
        <taxon>Saccharomycotina</taxon>
        <taxon>Saccharomycetes</taxon>
        <taxon>Saccharomycetales</taxon>
        <taxon>Saccharomycetaceae</taxon>
        <taxon>Eremothecium</taxon>
    </lineage>
</organism>
<reference evidence="5 6" key="1">
    <citation type="submission" date="2016-01" db="EMBL/GenBank/DDBJ databases">
        <title>Genome sequence of the yeast Holleya sinecauda.</title>
        <authorList>
            <person name="Dietrich F.S."/>
        </authorList>
    </citation>
    <scope>NUCLEOTIDE SEQUENCE [LARGE SCALE GENOMIC DNA]</scope>
    <source>
        <strain evidence="5 6">ATCC 58844</strain>
    </source>
</reference>
<evidence type="ECO:0000313" key="6">
    <source>
        <dbReference type="Proteomes" id="UP000243052"/>
    </source>
</evidence>
<dbReference type="FunFam" id="3.40.1610.10:FF:000001">
    <property type="entry name" value="Hydantoinase, putative"/>
    <property type="match status" value="1"/>
</dbReference>
<dbReference type="Gene3D" id="2.40.390.10">
    <property type="entry name" value="CV3147-like"/>
    <property type="match status" value="1"/>
</dbReference>
<evidence type="ECO:0000259" key="2">
    <source>
        <dbReference type="Pfam" id="PF05378"/>
    </source>
</evidence>
<feature type="domain" description="Hydantoinase/oxoprolinase N-terminal" evidence="2">
    <location>
        <begin position="8"/>
        <end position="187"/>
    </location>
</feature>
<dbReference type="GeneID" id="28723398"/>
<evidence type="ECO:0000313" key="5">
    <source>
        <dbReference type="EMBL" id="AMD20162.1"/>
    </source>
</evidence>
<dbReference type="Proteomes" id="UP000243052">
    <property type="component" value="Chromosome iii"/>
</dbReference>
<dbReference type="InterPro" id="IPR008040">
    <property type="entry name" value="Hydant_A_N"/>
</dbReference>
<evidence type="ECO:0000259" key="4">
    <source>
        <dbReference type="Pfam" id="PF20906"/>
    </source>
</evidence>
<accession>A0A109UWR2</accession>
<evidence type="ECO:0000259" key="1">
    <source>
        <dbReference type="Pfam" id="PF01968"/>
    </source>
</evidence>
<dbReference type="Pfam" id="PF06032">
    <property type="entry name" value="S-Me-THD_N"/>
    <property type="match status" value="1"/>
</dbReference>
<feature type="domain" description="S-Me-THD N-terminal" evidence="3">
    <location>
        <begin position="611"/>
        <end position="771"/>
    </location>
</feature>
<dbReference type="Pfam" id="PF01968">
    <property type="entry name" value="Hydantoinase_A"/>
    <property type="match status" value="1"/>
</dbReference>
<dbReference type="InterPro" id="IPR027479">
    <property type="entry name" value="S-Me-THD_N_sf"/>
</dbReference>
<dbReference type="Gene3D" id="3.40.1610.10">
    <property type="entry name" value="CV3147-like domain"/>
    <property type="match status" value="1"/>
</dbReference>
<dbReference type="STRING" id="45286.A0A109UWR2"/>
<protein>
    <submittedName>
        <fullName evidence="5">HCR012Wp</fullName>
    </submittedName>
</protein>
<dbReference type="InterPro" id="IPR043129">
    <property type="entry name" value="ATPase_NBD"/>
</dbReference>
<gene>
    <name evidence="5" type="ORF">AW171_hschr32039</name>
</gene>
<sequence length="992" mass="107349">MCHRKLFVGVDVGGTNTDSVVIDPTRLKDDDRGVLAWRKTITTPDVSKGIESSLRGMLEDPHNNIQKNEIASLTIGTTHFINAVVERNASRLQKVAVIRLCGPYGRSLPPFGDFPDDLANIINAYVANIDGGNQVSGRDIKPLDEEELRRHCAEVRSRGIKAVAVIGTFANINNTHELRAGEIIREEVPGADVVLSHRISGIGFLERENATILNASIKKYGRQIISSFVQVTRRLGLNCTLLISQNDGTVLSADEALEFPIKTFSSGATNSMRGAAILCSADPDVQGKNVIVCDVGGTTTDVGQLLASGFPRQSATYSYVGGVRMNFSMPHVKSIGLGGGSLVRLKDGKITVGPESAGADIVNSALVFGGETIVATDVTVASRIDEQGLDLLEECYKIGDATLVHKRFTDEYKANFAEAIKEKLENVINLIKTAPDPVTVIFVGGGSFIAPSELDGASKVIKPPYSHIANAIGAAMGDISSELIEVKYLKHPGTELDATVKNMIATAADDAISKGALKETIKVVDAIAEAVPYVENVYSFKINVVGNVDYSRVSTVKSIGKLLNILNEDSQIYTPPVLENSKLGGCEEVAFDYENYRPCVENGEWVLSVIDVDFISIGAYILGCGGGGNTHIDTIELKHIIKNGGRIVVITLDEFDKRTNGEGRAINVGYCGSPTISYERLHGNEILEAVDLIEKWEGRTADAIFLFEIGGGNGLSGLWTAYKRGLPCLDLDLMGRAYPTQWQSLPSVINNLKGYPYVAVSDGNGLSFMVTSTVNDIQMERVVRDAIDYHGVQCASVEPSMSVEQMKNETIHNPISLSWRIGRAVYIARSRSDLDNLPNYLIDTFGGDGSAKCLMRAKIIAVDRRLNGGYGYGNVRLESVEDSDITLRIPFKNENIVAYKKVRGGAEIPICSVPDLITLIDTDGCAIGTQDYRYGLEVFVMAFAPSDKWSTPMGIEIGGPKGFGKEFEDLNYNPIGTYVQPISVVDEFGTQD</sequence>
<dbReference type="SUPFAM" id="SSF160991">
    <property type="entry name" value="CV3147-like"/>
    <property type="match status" value="1"/>
</dbReference>
<dbReference type="GO" id="GO:0016787">
    <property type="term" value="F:hydrolase activity"/>
    <property type="evidence" value="ECO:0007669"/>
    <property type="project" value="InterPro"/>
</dbReference>
<dbReference type="EMBL" id="CP014243">
    <property type="protein sequence ID" value="AMD20162.1"/>
    <property type="molecule type" value="Genomic_DNA"/>
</dbReference>